<dbReference type="SUPFAM" id="SSF103481">
    <property type="entry name" value="Multidrug resistance efflux transporter EmrE"/>
    <property type="match status" value="2"/>
</dbReference>
<dbReference type="GO" id="GO:0016020">
    <property type="term" value="C:membrane"/>
    <property type="evidence" value="ECO:0007669"/>
    <property type="project" value="UniProtKB-SubCell"/>
</dbReference>
<accession>A0A318KT80</accession>
<feature type="transmembrane region" description="Helical" evidence="6">
    <location>
        <begin position="95"/>
        <end position="119"/>
    </location>
</feature>
<dbReference type="InterPro" id="IPR037185">
    <property type="entry name" value="EmrE-like"/>
</dbReference>
<feature type="domain" description="EamA" evidence="7">
    <location>
        <begin position="190"/>
        <end position="324"/>
    </location>
</feature>
<dbReference type="PANTHER" id="PTHR32322">
    <property type="entry name" value="INNER MEMBRANE TRANSPORTER"/>
    <property type="match status" value="1"/>
</dbReference>
<sequence>MQILGAPIQCGHVLTPTETVMSSLSLPSPTLSTPAWRIAVVGCAFSLIWSSAFIAGKQAMTGCGPFTLLSLRFLAAGALLWLLRRWLPGDTPQQAAAPAIAWRHALIAGLLTNVVYLGLGYHGLRHVPAGLTAILVSVSPLLTAAMAALWLREPLGARQLLGLLCGMGGVAWIMAGRNGGASALDHKAWLGVGMILAGALALAASTLYNRRAAGQLNPWRIARLQLWASGLTLLPLALWTEGLQLNPTPLVLASLAYQATVVSIGTTLMLLWLVRHGGAAKASSFHLLNPLFGVLLAAALLGETVTLSDVLGALPIVAGLGLVMRR</sequence>
<name>A0A318KT80_9NEIS</name>
<feature type="domain" description="EamA" evidence="7">
    <location>
        <begin position="40"/>
        <end position="174"/>
    </location>
</feature>
<proteinExistence type="inferred from homology"/>
<evidence type="ECO:0000259" key="7">
    <source>
        <dbReference type="Pfam" id="PF00892"/>
    </source>
</evidence>
<protein>
    <submittedName>
        <fullName evidence="8">Drug/metabolite transporter (DMT)-like permease</fullName>
    </submittedName>
</protein>
<dbReference type="InterPro" id="IPR050638">
    <property type="entry name" value="AA-Vitamin_Transporters"/>
</dbReference>
<dbReference type="Pfam" id="PF00892">
    <property type="entry name" value="EamA"/>
    <property type="match status" value="2"/>
</dbReference>
<organism evidence="8 9">
    <name type="scientific">Rivihabitans pingtungensis</name>
    <dbReference type="NCBI Taxonomy" id="1054498"/>
    <lineage>
        <taxon>Bacteria</taxon>
        <taxon>Pseudomonadati</taxon>
        <taxon>Pseudomonadota</taxon>
        <taxon>Betaproteobacteria</taxon>
        <taxon>Neisseriales</taxon>
        <taxon>Aquaspirillaceae</taxon>
        <taxon>Rivihabitans</taxon>
    </lineage>
</organism>
<feature type="transmembrane region" description="Helical" evidence="6">
    <location>
        <begin position="220"/>
        <end position="238"/>
    </location>
</feature>
<keyword evidence="4 6" id="KW-1133">Transmembrane helix</keyword>
<keyword evidence="9" id="KW-1185">Reference proteome</keyword>
<feature type="transmembrane region" description="Helical" evidence="6">
    <location>
        <begin position="188"/>
        <end position="208"/>
    </location>
</feature>
<feature type="transmembrane region" description="Helical" evidence="6">
    <location>
        <begin position="66"/>
        <end position="83"/>
    </location>
</feature>
<keyword evidence="5 6" id="KW-0472">Membrane</keyword>
<dbReference type="Proteomes" id="UP000247555">
    <property type="component" value="Unassembled WGS sequence"/>
</dbReference>
<comment type="similarity">
    <text evidence="2">Belongs to the EamA transporter family.</text>
</comment>
<feature type="transmembrane region" description="Helical" evidence="6">
    <location>
        <begin position="294"/>
        <end position="323"/>
    </location>
</feature>
<evidence type="ECO:0000256" key="6">
    <source>
        <dbReference type="SAM" id="Phobius"/>
    </source>
</evidence>
<reference evidence="8 9" key="1">
    <citation type="submission" date="2018-05" db="EMBL/GenBank/DDBJ databases">
        <title>Genomic Encyclopedia of Type Strains, Phase IV (KMG-IV): sequencing the most valuable type-strain genomes for metagenomic binning, comparative biology and taxonomic classification.</title>
        <authorList>
            <person name="Goeker M."/>
        </authorList>
    </citation>
    <scope>NUCLEOTIDE SEQUENCE [LARGE SCALE GENOMIC DNA]</scope>
    <source>
        <strain evidence="8 9">DSM 29661</strain>
    </source>
</reference>
<dbReference type="InterPro" id="IPR000620">
    <property type="entry name" value="EamA_dom"/>
</dbReference>
<comment type="subcellular location">
    <subcellularLocation>
        <location evidence="1">Membrane</location>
        <topology evidence="1">Multi-pass membrane protein</topology>
    </subcellularLocation>
</comment>
<feature type="transmembrane region" description="Helical" evidence="6">
    <location>
        <begin position="35"/>
        <end position="54"/>
    </location>
</feature>
<evidence type="ECO:0000256" key="5">
    <source>
        <dbReference type="ARBA" id="ARBA00023136"/>
    </source>
</evidence>
<feature type="transmembrane region" description="Helical" evidence="6">
    <location>
        <begin position="250"/>
        <end position="274"/>
    </location>
</feature>
<feature type="transmembrane region" description="Helical" evidence="6">
    <location>
        <begin position="131"/>
        <end position="151"/>
    </location>
</feature>
<gene>
    <name evidence="8" type="ORF">DFR34_12432</name>
</gene>
<evidence type="ECO:0000256" key="4">
    <source>
        <dbReference type="ARBA" id="ARBA00022989"/>
    </source>
</evidence>
<evidence type="ECO:0000256" key="2">
    <source>
        <dbReference type="ARBA" id="ARBA00007362"/>
    </source>
</evidence>
<keyword evidence="3 6" id="KW-0812">Transmembrane</keyword>
<evidence type="ECO:0000313" key="8">
    <source>
        <dbReference type="EMBL" id="PXX75892.1"/>
    </source>
</evidence>
<dbReference type="EMBL" id="QJKI01000024">
    <property type="protein sequence ID" value="PXX75892.1"/>
    <property type="molecule type" value="Genomic_DNA"/>
</dbReference>
<evidence type="ECO:0000256" key="3">
    <source>
        <dbReference type="ARBA" id="ARBA00022692"/>
    </source>
</evidence>
<evidence type="ECO:0000313" key="9">
    <source>
        <dbReference type="Proteomes" id="UP000247555"/>
    </source>
</evidence>
<dbReference type="PANTHER" id="PTHR32322:SF2">
    <property type="entry name" value="EAMA DOMAIN-CONTAINING PROTEIN"/>
    <property type="match status" value="1"/>
</dbReference>
<comment type="caution">
    <text evidence="8">The sequence shown here is derived from an EMBL/GenBank/DDBJ whole genome shotgun (WGS) entry which is preliminary data.</text>
</comment>
<dbReference type="AlphaFoldDB" id="A0A318KT80"/>
<evidence type="ECO:0000256" key="1">
    <source>
        <dbReference type="ARBA" id="ARBA00004141"/>
    </source>
</evidence>